<protein>
    <submittedName>
        <fullName evidence="2">Uncharacterized protein</fullName>
    </submittedName>
</protein>
<evidence type="ECO:0000313" key="2">
    <source>
        <dbReference type="EnsemblPlants" id="OB11G19600.1"/>
    </source>
</evidence>
<sequence length="140" mass="15767">MEVTGKILAMVKKIRFADSQNKCEVVLSQTVANEEAQTDSTLRHPATAKQTMTYNIELDRSFYKIFFRLSSKTQKYRNIDDGLLVYRIDRYDALQQPNTSGPTPTCPTTKHQRRLAGPAVTTRHELANADRPNMGHGPAA</sequence>
<dbReference type="AlphaFoldDB" id="J3N824"/>
<accession>J3N824</accession>
<dbReference type="EnsemblPlants" id="OB11G19600.1">
    <property type="protein sequence ID" value="OB11G19600.1"/>
    <property type="gene ID" value="OB11G19600"/>
</dbReference>
<feature type="compositionally biased region" description="Polar residues" evidence="1">
    <location>
        <begin position="95"/>
        <end position="109"/>
    </location>
</feature>
<dbReference type="HOGENOM" id="CLU_1838212_0_0_1"/>
<dbReference type="Proteomes" id="UP000006038">
    <property type="component" value="Chromosome 11"/>
</dbReference>
<reference evidence="2" key="1">
    <citation type="journal article" date="2013" name="Nat. Commun.">
        <title>Whole-genome sequencing of Oryza brachyantha reveals mechanisms underlying Oryza genome evolution.</title>
        <authorList>
            <person name="Chen J."/>
            <person name="Huang Q."/>
            <person name="Gao D."/>
            <person name="Wang J."/>
            <person name="Lang Y."/>
            <person name="Liu T."/>
            <person name="Li B."/>
            <person name="Bai Z."/>
            <person name="Luis Goicoechea J."/>
            <person name="Liang C."/>
            <person name="Chen C."/>
            <person name="Zhang W."/>
            <person name="Sun S."/>
            <person name="Liao Y."/>
            <person name="Zhang X."/>
            <person name="Yang L."/>
            <person name="Song C."/>
            <person name="Wang M."/>
            <person name="Shi J."/>
            <person name="Liu G."/>
            <person name="Liu J."/>
            <person name="Zhou H."/>
            <person name="Zhou W."/>
            <person name="Yu Q."/>
            <person name="An N."/>
            <person name="Chen Y."/>
            <person name="Cai Q."/>
            <person name="Wang B."/>
            <person name="Liu B."/>
            <person name="Min J."/>
            <person name="Huang Y."/>
            <person name="Wu H."/>
            <person name="Li Z."/>
            <person name="Zhang Y."/>
            <person name="Yin Y."/>
            <person name="Song W."/>
            <person name="Jiang J."/>
            <person name="Jackson S.A."/>
            <person name="Wing R.A."/>
            <person name="Wang J."/>
            <person name="Chen M."/>
        </authorList>
    </citation>
    <scope>NUCLEOTIDE SEQUENCE [LARGE SCALE GENOMIC DNA]</scope>
    <source>
        <strain evidence="2">cv. IRGC 101232</strain>
    </source>
</reference>
<proteinExistence type="predicted"/>
<keyword evidence="3" id="KW-1185">Reference proteome</keyword>
<name>J3N824_ORYBR</name>
<dbReference type="Gramene" id="OB11G19600.1">
    <property type="protein sequence ID" value="OB11G19600.1"/>
    <property type="gene ID" value="OB11G19600"/>
</dbReference>
<organism evidence="2">
    <name type="scientific">Oryza brachyantha</name>
    <name type="common">malo sina</name>
    <dbReference type="NCBI Taxonomy" id="4533"/>
    <lineage>
        <taxon>Eukaryota</taxon>
        <taxon>Viridiplantae</taxon>
        <taxon>Streptophyta</taxon>
        <taxon>Embryophyta</taxon>
        <taxon>Tracheophyta</taxon>
        <taxon>Spermatophyta</taxon>
        <taxon>Magnoliopsida</taxon>
        <taxon>Liliopsida</taxon>
        <taxon>Poales</taxon>
        <taxon>Poaceae</taxon>
        <taxon>BOP clade</taxon>
        <taxon>Oryzoideae</taxon>
        <taxon>Oryzeae</taxon>
        <taxon>Oryzinae</taxon>
        <taxon>Oryza</taxon>
    </lineage>
</organism>
<evidence type="ECO:0000313" key="3">
    <source>
        <dbReference type="Proteomes" id="UP000006038"/>
    </source>
</evidence>
<feature type="region of interest" description="Disordered" evidence="1">
    <location>
        <begin position="94"/>
        <end position="140"/>
    </location>
</feature>
<evidence type="ECO:0000256" key="1">
    <source>
        <dbReference type="SAM" id="MobiDB-lite"/>
    </source>
</evidence>
<reference evidence="2" key="2">
    <citation type="submission" date="2013-04" db="UniProtKB">
        <authorList>
            <consortium name="EnsemblPlants"/>
        </authorList>
    </citation>
    <scope>IDENTIFICATION</scope>
</reference>